<comment type="caution">
    <text evidence="2">The sequence shown here is derived from an EMBL/GenBank/DDBJ whole genome shotgun (WGS) entry which is preliminary data.</text>
</comment>
<feature type="compositionally biased region" description="Polar residues" evidence="1">
    <location>
        <begin position="1"/>
        <end position="11"/>
    </location>
</feature>
<evidence type="ECO:0000256" key="1">
    <source>
        <dbReference type="SAM" id="MobiDB-lite"/>
    </source>
</evidence>
<dbReference type="EMBL" id="RDQH01000342">
    <property type="protein sequence ID" value="RXH71829.1"/>
    <property type="molecule type" value="Genomic_DNA"/>
</dbReference>
<protein>
    <submittedName>
        <fullName evidence="2">Uncharacterized protein</fullName>
    </submittedName>
</protein>
<gene>
    <name evidence="2" type="ORF">DVH24_025330</name>
</gene>
<evidence type="ECO:0000313" key="3">
    <source>
        <dbReference type="Proteomes" id="UP000290289"/>
    </source>
</evidence>
<sequence length="98" mass="10831">MGDSQKLSSNMKSRHKFPLRDFQKSEDQNGSFEFGTSFVVVLKGGGEFGLRSSSLPPNSSSPSLSIPPELFHNYLKLEAHHSKSSIKARTLLPVVLQK</sequence>
<reference evidence="2 3" key="1">
    <citation type="submission" date="2018-10" db="EMBL/GenBank/DDBJ databases">
        <title>A high-quality apple genome assembly.</title>
        <authorList>
            <person name="Hu J."/>
        </authorList>
    </citation>
    <scope>NUCLEOTIDE SEQUENCE [LARGE SCALE GENOMIC DNA]</scope>
    <source>
        <strain evidence="3">cv. HFTH1</strain>
        <tissue evidence="2">Young leaf</tissue>
    </source>
</reference>
<evidence type="ECO:0000313" key="2">
    <source>
        <dbReference type="EMBL" id="RXH71829.1"/>
    </source>
</evidence>
<dbReference type="AlphaFoldDB" id="A0A498HLM8"/>
<accession>A0A498HLM8</accession>
<feature type="region of interest" description="Disordered" evidence="1">
    <location>
        <begin position="1"/>
        <end position="28"/>
    </location>
</feature>
<organism evidence="2 3">
    <name type="scientific">Malus domestica</name>
    <name type="common">Apple</name>
    <name type="synonym">Pyrus malus</name>
    <dbReference type="NCBI Taxonomy" id="3750"/>
    <lineage>
        <taxon>Eukaryota</taxon>
        <taxon>Viridiplantae</taxon>
        <taxon>Streptophyta</taxon>
        <taxon>Embryophyta</taxon>
        <taxon>Tracheophyta</taxon>
        <taxon>Spermatophyta</taxon>
        <taxon>Magnoliopsida</taxon>
        <taxon>eudicotyledons</taxon>
        <taxon>Gunneridae</taxon>
        <taxon>Pentapetalae</taxon>
        <taxon>rosids</taxon>
        <taxon>fabids</taxon>
        <taxon>Rosales</taxon>
        <taxon>Rosaceae</taxon>
        <taxon>Amygdaloideae</taxon>
        <taxon>Maleae</taxon>
        <taxon>Malus</taxon>
    </lineage>
</organism>
<feature type="compositionally biased region" description="Basic and acidic residues" evidence="1">
    <location>
        <begin position="18"/>
        <end position="27"/>
    </location>
</feature>
<name>A0A498HLM8_MALDO</name>
<keyword evidence="3" id="KW-1185">Reference proteome</keyword>
<dbReference type="Proteomes" id="UP000290289">
    <property type="component" value="Chromosome 16"/>
</dbReference>
<proteinExistence type="predicted"/>